<evidence type="ECO:0000313" key="2">
    <source>
        <dbReference type="Proteomes" id="UP000325081"/>
    </source>
</evidence>
<dbReference type="GO" id="GO:0016787">
    <property type="term" value="F:hydrolase activity"/>
    <property type="evidence" value="ECO:0007669"/>
    <property type="project" value="UniProtKB-KW"/>
</dbReference>
<organism evidence="1 2">
    <name type="scientific">Striga asiatica</name>
    <name type="common">Asiatic witchweed</name>
    <name type="synonym">Buchnera asiatica</name>
    <dbReference type="NCBI Taxonomy" id="4170"/>
    <lineage>
        <taxon>Eukaryota</taxon>
        <taxon>Viridiplantae</taxon>
        <taxon>Streptophyta</taxon>
        <taxon>Embryophyta</taxon>
        <taxon>Tracheophyta</taxon>
        <taxon>Spermatophyta</taxon>
        <taxon>Magnoliopsida</taxon>
        <taxon>eudicotyledons</taxon>
        <taxon>Gunneridae</taxon>
        <taxon>Pentapetalae</taxon>
        <taxon>asterids</taxon>
        <taxon>lamiids</taxon>
        <taxon>Lamiales</taxon>
        <taxon>Orobanchaceae</taxon>
        <taxon>Buchnereae</taxon>
        <taxon>Striga</taxon>
    </lineage>
</organism>
<name>A0A5A7QQW0_STRAF</name>
<proteinExistence type="predicted"/>
<evidence type="ECO:0000313" key="1">
    <source>
        <dbReference type="EMBL" id="GER47376.1"/>
    </source>
</evidence>
<keyword evidence="1" id="KW-0378">Hydrolase</keyword>
<dbReference type="EMBL" id="BKCP01007882">
    <property type="protein sequence ID" value="GER47376.1"/>
    <property type="molecule type" value="Genomic_DNA"/>
</dbReference>
<protein>
    <submittedName>
        <fullName evidence="1">Peptidyl-tRNA hydrolase II family protein</fullName>
    </submittedName>
</protein>
<accession>A0A5A7QQW0</accession>
<keyword evidence="2" id="KW-1185">Reference proteome</keyword>
<gene>
    <name evidence="1" type="ORF">STAS_24476</name>
</gene>
<dbReference type="Proteomes" id="UP000325081">
    <property type="component" value="Unassembled WGS sequence"/>
</dbReference>
<dbReference type="AlphaFoldDB" id="A0A5A7QQW0"/>
<sequence length="119" mass="13771">MLYGMGHPLKHMFAMGDARESHFSLWAERQELELAQEKGKAQKTLLQESKFEGPEALQVDYEEWRYCAGYRNIIPFLQEVRMLIECGHQYHPKIAYHSRRSHFAAGFRVAVPSTSATTP</sequence>
<reference evidence="2" key="1">
    <citation type="journal article" date="2019" name="Curr. Biol.">
        <title>Genome Sequence of Striga asiatica Provides Insight into the Evolution of Plant Parasitism.</title>
        <authorList>
            <person name="Yoshida S."/>
            <person name="Kim S."/>
            <person name="Wafula E.K."/>
            <person name="Tanskanen J."/>
            <person name="Kim Y.M."/>
            <person name="Honaas L."/>
            <person name="Yang Z."/>
            <person name="Spallek T."/>
            <person name="Conn C.E."/>
            <person name="Ichihashi Y."/>
            <person name="Cheong K."/>
            <person name="Cui S."/>
            <person name="Der J.P."/>
            <person name="Gundlach H."/>
            <person name="Jiao Y."/>
            <person name="Hori C."/>
            <person name="Ishida J.K."/>
            <person name="Kasahara H."/>
            <person name="Kiba T."/>
            <person name="Kim M.S."/>
            <person name="Koo N."/>
            <person name="Laohavisit A."/>
            <person name="Lee Y.H."/>
            <person name="Lumba S."/>
            <person name="McCourt P."/>
            <person name="Mortimer J.C."/>
            <person name="Mutuku J.M."/>
            <person name="Nomura T."/>
            <person name="Sasaki-Sekimoto Y."/>
            <person name="Seto Y."/>
            <person name="Wang Y."/>
            <person name="Wakatake T."/>
            <person name="Sakakibara H."/>
            <person name="Demura T."/>
            <person name="Yamaguchi S."/>
            <person name="Yoneyama K."/>
            <person name="Manabe R.I."/>
            <person name="Nelson D.C."/>
            <person name="Schulman A.H."/>
            <person name="Timko M.P."/>
            <person name="dePamphilis C.W."/>
            <person name="Choi D."/>
            <person name="Shirasu K."/>
        </authorList>
    </citation>
    <scope>NUCLEOTIDE SEQUENCE [LARGE SCALE GENOMIC DNA]</scope>
    <source>
        <strain evidence="2">cv. UVA1</strain>
    </source>
</reference>
<comment type="caution">
    <text evidence="1">The sequence shown here is derived from an EMBL/GenBank/DDBJ whole genome shotgun (WGS) entry which is preliminary data.</text>
</comment>